<dbReference type="SMART" id="SM00028">
    <property type="entry name" value="TPR"/>
    <property type="match status" value="3"/>
</dbReference>
<dbReference type="EMBL" id="DRUZ01000105">
    <property type="protein sequence ID" value="HHS02627.1"/>
    <property type="molecule type" value="Genomic_DNA"/>
</dbReference>
<proteinExistence type="predicted"/>
<keyword evidence="4" id="KW-0812">Transmembrane</keyword>
<keyword evidence="1" id="KW-0677">Repeat</keyword>
<gene>
    <name evidence="5" type="ORF">ENL71_09170</name>
</gene>
<feature type="repeat" description="TPR" evidence="3">
    <location>
        <begin position="33"/>
        <end position="66"/>
    </location>
</feature>
<protein>
    <submittedName>
        <fullName evidence="5">Tetratricopeptide repeat protein</fullName>
    </submittedName>
</protein>
<dbReference type="Pfam" id="PF14559">
    <property type="entry name" value="TPR_19"/>
    <property type="match status" value="1"/>
</dbReference>
<sequence length="294" mass="34682">MWRELVLHYLESGNYKKAREVIQNILQEDPFNAEAYIQLSAIELKSNNLKKAEDYVKEALKIDSNNKVAWAILGQIYHHRKDYSQAERCYLQALKIDNVYVEVLACYSELLIETGFIEKGLEILQYAKSLEPTNDLILENEFFINLYNRNFEKANKTIKKMFTSLGKISSIYKLLILLEVSRGNFKKAYNYAKLAWQEYPNNQDMLMVLEYLKMLNSPLLCFNRLFYKLPYELFYILFLGGFLLLSLMKMYILAAIWAIAFGFIYMMVLVMPIIYKFGKITKKAFLRLFCKGKY</sequence>
<organism evidence="5">
    <name type="scientific">Caldicellulosiruptor owensensis</name>
    <dbReference type="NCBI Taxonomy" id="55205"/>
    <lineage>
        <taxon>Bacteria</taxon>
        <taxon>Bacillati</taxon>
        <taxon>Bacillota</taxon>
        <taxon>Bacillota incertae sedis</taxon>
        <taxon>Caldicellulosiruptorales</taxon>
        <taxon>Caldicellulosiruptoraceae</taxon>
        <taxon>Caldicellulosiruptor</taxon>
    </lineage>
</organism>
<dbReference type="InterPro" id="IPR019734">
    <property type="entry name" value="TPR_rpt"/>
</dbReference>
<feature type="transmembrane region" description="Helical" evidence="4">
    <location>
        <begin position="229"/>
        <end position="248"/>
    </location>
</feature>
<dbReference type="PANTHER" id="PTHR44227">
    <property type="match status" value="1"/>
</dbReference>
<evidence type="ECO:0000256" key="4">
    <source>
        <dbReference type="SAM" id="Phobius"/>
    </source>
</evidence>
<dbReference type="InterPro" id="IPR011990">
    <property type="entry name" value="TPR-like_helical_dom_sf"/>
</dbReference>
<dbReference type="SUPFAM" id="SSF48452">
    <property type="entry name" value="TPR-like"/>
    <property type="match status" value="1"/>
</dbReference>
<keyword evidence="2 3" id="KW-0802">TPR repeat</keyword>
<dbReference type="PROSITE" id="PS50005">
    <property type="entry name" value="TPR"/>
    <property type="match status" value="2"/>
</dbReference>
<name>A0A7C5V3E8_9FIRM</name>
<evidence type="ECO:0000256" key="2">
    <source>
        <dbReference type="ARBA" id="ARBA00022803"/>
    </source>
</evidence>
<evidence type="ECO:0000256" key="3">
    <source>
        <dbReference type="PROSITE-ProRule" id="PRU00339"/>
    </source>
</evidence>
<dbReference type="PANTHER" id="PTHR44227:SF3">
    <property type="entry name" value="PROTEIN O-MANNOSYL-TRANSFERASE TMTC4"/>
    <property type="match status" value="1"/>
</dbReference>
<dbReference type="InterPro" id="IPR052346">
    <property type="entry name" value="O-mannosyl-transferase_TMTC"/>
</dbReference>
<feature type="transmembrane region" description="Helical" evidence="4">
    <location>
        <begin position="254"/>
        <end position="275"/>
    </location>
</feature>
<dbReference type="Gene3D" id="1.25.40.10">
    <property type="entry name" value="Tetratricopeptide repeat domain"/>
    <property type="match status" value="1"/>
</dbReference>
<comment type="caution">
    <text evidence="5">The sequence shown here is derived from an EMBL/GenBank/DDBJ whole genome shotgun (WGS) entry which is preliminary data.</text>
</comment>
<reference evidence="5" key="1">
    <citation type="journal article" date="2020" name="mSystems">
        <title>Genome- and Community-Level Interaction Insights into Carbon Utilization and Element Cycling Functions of Hydrothermarchaeota in Hydrothermal Sediment.</title>
        <authorList>
            <person name="Zhou Z."/>
            <person name="Liu Y."/>
            <person name="Xu W."/>
            <person name="Pan J."/>
            <person name="Luo Z.H."/>
            <person name="Li M."/>
        </authorList>
    </citation>
    <scope>NUCLEOTIDE SEQUENCE [LARGE SCALE GENOMIC DNA]</scope>
    <source>
        <strain evidence="5">SpSt-102</strain>
    </source>
</reference>
<evidence type="ECO:0000256" key="1">
    <source>
        <dbReference type="ARBA" id="ARBA00022737"/>
    </source>
</evidence>
<keyword evidence="4" id="KW-1133">Transmembrane helix</keyword>
<feature type="repeat" description="TPR" evidence="3">
    <location>
        <begin position="67"/>
        <end position="100"/>
    </location>
</feature>
<accession>A0A7C5V3E8</accession>
<keyword evidence="4" id="KW-0472">Membrane</keyword>
<dbReference type="AlphaFoldDB" id="A0A7C5V3E8"/>
<evidence type="ECO:0000313" key="5">
    <source>
        <dbReference type="EMBL" id="HHS02627.1"/>
    </source>
</evidence>